<protein>
    <recommendedName>
        <fullName evidence="3">DUF3551 domain-containing protein</fullName>
    </recommendedName>
</protein>
<proteinExistence type="predicted"/>
<dbReference type="OrthoDB" id="8255753at2"/>
<dbReference type="AlphaFoldDB" id="Q07NJ7"/>
<dbReference type="eggNOG" id="ENOG50319AY">
    <property type="taxonomic scope" value="Bacteria"/>
</dbReference>
<organism evidence="2">
    <name type="scientific">Rhodopseudomonas palustris (strain BisA53)</name>
    <dbReference type="NCBI Taxonomy" id="316055"/>
    <lineage>
        <taxon>Bacteria</taxon>
        <taxon>Pseudomonadati</taxon>
        <taxon>Pseudomonadota</taxon>
        <taxon>Alphaproteobacteria</taxon>
        <taxon>Hyphomicrobiales</taxon>
        <taxon>Nitrobacteraceae</taxon>
        <taxon>Rhodopseudomonas</taxon>
    </lineage>
</organism>
<evidence type="ECO:0000313" key="2">
    <source>
        <dbReference type="EMBL" id="ABJ06487.1"/>
    </source>
</evidence>
<dbReference type="InterPro" id="IPR021937">
    <property type="entry name" value="DUF3551"/>
</dbReference>
<accession>Q07NJ7</accession>
<reference evidence="2" key="1">
    <citation type="submission" date="2006-09" db="EMBL/GenBank/DDBJ databases">
        <title>Complete sequence of Rhodopseudomonas palustris BisA53.</title>
        <authorList>
            <consortium name="US DOE Joint Genome Institute"/>
            <person name="Copeland A."/>
            <person name="Lucas S."/>
            <person name="Lapidus A."/>
            <person name="Barry K."/>
            <person name="Detter J.C."/>
            <person name="Glavina del Rio T."/>
            <person name="Hammon N."/>
            <person name="Israni S."/>
            <person name="Dalin E."/>
            <person name="Tice H."/>
            <person name="Pitluck S."/>
            <person name="Chain P."/>
            <person name="Malfatti S."/>
            <person name="Shin M."/>
            <person name="Vergez L."/>
            <person name="Schmutz J."/>
            <person name="Larimer F."/>
            <person name="Land M."/>
            <person name="Hauser L."/>
            <person name="Pelletier D.A."/>
            <person name="Kyrpides N."/>
            <person name="Kim E."/>
            <person name="Harwood C.S."/>
            <person name="Oda Y."/>
            <person name="Richardson P."/>
        </authorList>
    </citation>
    <scope>NUCLEOTIDE SEQUENCE [LARGE SCALE GENOMIC DNA]</scope>
    <source>
        <strain evidence="2">BisA53</strain>
    </source>
</reference>
<evidence type="ECO:0000256" key="1">
    <source>
        <dbReference type="SAM" id="SignalP"/>
    </source>
</evidence>
<sequence>MRKAFLALLALGAVAATDAMNSAEARDYPFCIKGRDYDQALGDCSFSTYQQCQATASGRYAYCDTNPYYNYAVEPQPRRHSQRARRYQD</sequence>
<evidence type="ECO:0008006" key="3">
    <source>
        <dbReference type="Google" id="ProtNLM"/>
    </source>
</evidence>
<dbReference type="EMBL" id="CP000463">
    <property type="protein sequence ID" value="ABJ06487.1"/>
    <property type="molecule type" value="Genomic_DNA"/>
</dbReference>
<gene>
    <name evidence="2" type="ordered locus">RPE_2549</name>
</gene>
<keyword evidence="1" id="KW-0732">Signal</keyword>
<dbReference type="STRING" id="316055.RPE_2549"/>
<feature type="signal peptide" evidence="1">
    <location>
        <begin position="1"/>
        <end position="25"/>
    </location>
</feature>
<dbReference type="KEGG" id="rpe:RPE_2549"/>
<feature type="chain" id="PRO_5004166302" description="DUF3551 domain-containing protein" evidence="1">
    <location>
        <begin position="26"/>
        <end position="89"/>
    </location>
</feature>
<name>Q07NJ7_RHOP5</name>
<dbReference type="Pfam" id="PF12071">
    <property type="entry name" value="DUF3551"/>
    <property type="match status" value="1"/>
</dbReference>
<dbReference type="HOGENOM" id="CLU_171100_0_1_5"/>